<protein>
    <submittedName>
        <fullName evidence="1">von Willebrand factor A domain-containing 3A</fullName>
    </submittedName>
</protein>
<evidence type="ECO:0000313" key="2">
    <source>
        <dbReference type="Proteomes" id="UP000032142"/>
    </source>
</evidence>
<organism evidence="1 2">
    <name type="scientific">Gossypium arboreum</name>
    <name type="common">Tree cotton</name>
    <name type="synonym">Gossypium nanking</name>
    <dbReference type="NCBI Taxonomy" id="29729"/>
    <lineage>
        <taxon>Eukaryota</taxon>
        <taxon>Viridiplantae</taxon>
        <taxon>Streptophyta</taxon>
        <taxon>Embryophyta</taxon>
        <taxon>Tracheophyta</taxon>
        <taxon>Spermatophyta</taxon>
        <taxon>Magnoliopsida</taxon>
        <taxon>eudicotyledons</taxon>
        <taxon>Gunneridae</taxon>
        <taxon>Pentapetalae</taxon>
        <taxon>rosids</taxon>
        <taxon>malvids</taxon>
        <taxon>Malvales</taxon>
        <taxon>Malvaceae</taxon>
        <taxon>Malvoideae</taxon>
        <taxon>Gossypium</taxon>
    </lineage>
</organism>
<accession>A0A0B0NHI8</accession>
<evidence type="ECO:0000313" key="1">
    <source>
        <dbReference type="EMBL" id="KHG12127.1"/>
    </source>
</evidence>
<keyword evidence="2" id="KW-1185">Reference proteome</keyword>
<proteinExistence type="predicted"/>
<reference evidence="2" key="1">
    <citation type="submission" date="2014-09" db="EMBL/GenBank/DDBJ databases">
        <authorList>
            <person name="Mudge J."/>
            <person name="Ramaraj T."/>
            <person name="Lindquist I.E."/>
            <person name="Bharti A.K."/>
            <person name="Sundararajan A."/>
            <person name="Cameron C.T."/>
            <person name="Woodward J.E."/>
            <person name="May G.D."/>
            <person name="Brubaker C."/>
            <person name="Broadhvest J."/>
            <person name="Wilkins T.A."/>
        </authorList>
    </citation>
    <scope>NUCLEOTIDE SEQUENCE</scope>
    <source>
        <strain evidence="2">cv. AKA8401</strain>
    </source>
</reference>
<dbReference type="EMBL" id="KN397086">
    <property type="protein sequence ID" value="KHG12127.1"/>
    <property type="molecule type" value="Genomic_DNA"/>
</dbReference>
<dbReference type="AlphaFoldDB" id="A0A0B0NHI8"/>
<gene>
    <name evidence="1" type="ORF">F383_02791</name>
</gene>
<dbReference type="Proteomes" id="UP000032142">
    <property type="component" value="Unassembled WGS sequence"/>
</dbReference>
<name>A0A0B0NHI8_GOSAR</name>
<sequence>MGPQIEADSPAMVLHDFSYRCQCHVPGMVLHGITYRCQCHVPDMVLYGITHNPNVMTLVS</sequence>